<evidence type="ECO:0000256" key="1">
    <source>
        <dbReference type="ARBA" id="ARBA00004305"/>
    </source>
</evidence>
<keyword evidence="9" id="KW-0809">Transit peptide</keyword>
<evidence type="ECO:0000256" key="12">
    <source>
        <dbReference type="ARBA" id="ARBA00023146"/>
    </source>
</evidence>
<dbReference type="InterPro" id="IPR004530">
    <property type="entry name" value="Phe-tRNA-synth_IIc_mito"/>
</dbReference>
<evidence type="ECO:0000256" key="3">
    <source>
        <dbReference type="ARBA" id="ARBA00011245"/>
    </source>
</evidence>
<keyword evidence="7" id="KW-0067">ATP-binding</keyword>
<evidence type="ECO:0000256" key="5">
    <source>
        <dbReference type="ARBA" id="ARBA00022598"/>
    </source>
</evidence>
<reference evidence="20" key="1">
    <citation type="submission" date="2015-02" db="EMBL/GenBank/DDBJ databases">
        <title>Genome sequencing for Strongylocentrotus purpuratus.</title>
        <authorList>
            <person name="Murali S."/>
            <person name="Liu Y."/>
            <person name="Vee V."/>
            <person name="English A."/>
            <person name="Wang M."/>
            <person name="Skinner E."/>
            <person name="Han Y."/>
            <person name="Muzny D.M."/>
            <person name="Worley K.C."/>
            <person name="Gibbs R.A."/>
        </authorList>
    </citation>
    <scope>NUCLEOTIDE SEQUENCE</scope>
</reference>
<dbReference type="Pfam" id="PF01409">
    <property type="entry name" value="tRNA-synt_2d"/>
    <property type="match status" value="2"/>
</dbReference>
<evidence type="ECO:0000256" key="4">
    <source>
        <dbReference type="ARBA" id="ARBA00012814"/>
    </source>
</evidence>
<evidence type="ECO:0000313" key="20">
    <source>
        <dbReference type="Proteomes" id="UP000007110"/>
    </source>
</evidence>
<dbReference type="GO" id="GO:0005759">
    <property type="term" value="C:mitochondrial matrix"/>
    <property type="evidence" value="ECO:0007669"/>
    <property type="project" value="UniProtKB-SubCell"/>
</dbReference>
<evidence type="ECO:0000256" key="16">
    <source>
        <dbReference type="ARBA" id="ARBA00073229"/>
    </source>
</evidence>
<dbReference type="GO" id="GO:0005737">
    <property type="term" value="C:cytoplasm"/>
    <property type="evidence" value="ECO:0000318"/>
    <property type="project" value="GO_Central"/>
</dbReference>
<keyword evidence="6" id="KW-0547">Nucleotide-binding</keyword>
<dbReference type="PROSITE" id="PS51447">
    <property type="entry name" value="FDX_ACB"/>
    <property type="match status" value="1"/>
</dbReference>
<dbReference type="GO" id="GO:0000049">
    <property type="term" value="F:tRNA binding"/>
    <property type="evidence" value="ECO:0007669"/>
    <property type="project" value="InterPro"/>
</dbReference>
<reference evidence="19" key="2">
    <citation type="submission" date="2021-01" db="UniProtKB">
        <authorList>
            <consortium name="EnsemblMetazoa"/>
        </authorList>
    </citation>
    <scope>IDENTIFICATION</scope>
</reference>
<comment type="function">
    <text evidence="15">Is responsible for the charging of tRNA(Phe) with phenylalanine in mitochondrial translation. To a lesser extent, also catalyzes direct attachment of m-Tyr (an oxidized version of Phe) to tRNA(Phe), thereby opening the way for delivery of the misacylated tRNA to the ribosome and incorporation of ROS-damaged amino acid into proteins.</text>
</comment>
<keyword evidence="8" id="KW-0648">Protein biosynthesis</keyword>
<keyword evidence="20" id="KW-1185">Reference proteome</keyword>
<dbReference type="KEGG" id="spu:580714"/>
<evidence type="ECO:0000256" key="14">
    <source>
        <dbReference type="ARBA" id="ARBA00049255"/>
    </source>
</evidence>
<proteinExistence type="inferred from homology"/>
<feature type="domain" description="FDX-ACB" evidence="18">
    <location>
        <begin position="361"/>
        <end position="453"/>
    </location>
</feature>
<dbReference type="PROSITE" id="PS50862">
    <property type="entry name" value="AA_TRNA_LIGASE_II"/>
    <property type="match status" value="1"/>
</dbReference>
<dbReference type="Proteomes" id="UP000007110">
    <property type="component" value="Unassembled WGS sequence"/>
</dbReference>
<dbReference type="EnsemblMetazoa" id="XM_780755">
    <property type="protein sequence ID" value="XP_785848"/>
    <property type="gene ID" value="LOC580714"/>
</dbReference>
<comment type="subunit">
    <text evidence="3">Monomer.</text>
</comment>
<dbReference type="GO" id="GO:0005524">
    <property type="term" value="F:ATP binding"/>
    <property type="evidence" value="ECO:0007669"/>
    <property type="project" value="UniProtKB-KW"/>
</dbReference>
<accession>A0A7M7TGP7</accession>
<name>A0A7M7TGP7_STRPU</name>
<keyword evidence="10" id="KW-0007">Acetylation</keyword>
<dbReference type="InterPro" id="IPR006195">
    <property type="entry name" value="aa-tRNA-synth_II"/>
</dbReference>
<comment type="catalytic activity">
    <reaction evidence="14">
        <text>tRNA(Phe) + L-phenylalanine + ATP = L-phenylalanyl-tRNA(Phe) + AMP + diphosphate + H(+)</text>
        <dbReference type="Rhea" id="RHEA:19413"/>
        <dbReference type="Rhea" id="RHEA-COMP:9668"/>
        <dbReference type="Rhea" id="RHEA-COMP:9699"/>
        <dbReference type="ChEBI" id="CHEBI:15378"/>
        <dbReference type="ChEBI" id="CHEBI:30616"/>
        <dbReference type="ChEBI" id="CHEBI:33019"/>
        <dbReference type="ChEBI" id="CHEBI:58095"/>
        <dbReference type="ChEBI" id="CHEBI:78442"/>
        <dbReference type="ChEBI" id="CHEBI:78531"/>
        <dbReference type="ChEBI" id="CHEBI:456215"/>
        <dbReference type="EC" id="6.1.1.20"/>
    </reaction>
</comment>
<evidence type="ECO:0000256" key="10">
    <source>
        <dbReference type="ARBA" id="ARBA00022990"/>
    </source>
</evidence>
<keyword evidence="11" id="KW-0496">Mitochondrion</keyword>
<dbReference type="GeneID" id="580714"/>
<dbReference type="CDD" id="cd00496">
    <property type="entry name" value="PheRS_alpha_core"/>
    <property type="match status" value="1"/>
</dbReference>
<evidence type="ECO:0000256" key="11">
    <source>
        <dbReference type="ARBA" id="ARBA00023128"/>
    </source>
</evidence>
<dbReference type="FunFam" id="3.30.70.380:FF:000002">
    <property type="entry name" value="phenylalanine--tRNA ligase, mitochondrial"/>
    <property type="match status" value="1"/>
</dbReference>
<dbReference type="EC" id="6.1.1.20" evidence="4"/>
<organism evidence="19 20">
    <name type="scientific">Strongylocentrotus purpuratus</name>
    <name type="common">Purple sea urchin</name>
    <dbReference type="NCBI Taxonomy" id="7668"/>
    <lineage>
        <taxon>Eukaryota</taxon>
        <taxon>Metazoa</taxon>
        <taxon>Echinodermata</taxon>
        <taxon>Eleutherozoa</taxon>
        <taxon>Echinozoa</taxon>
        <taxon>Echinoidea</taxon>
        <taxon>Euechinoidea</taxon>
        <taxon>Echinacea</taxon>
        <taxon>Camarodonta</taxon>
        <taxon>Echinidea</taxon>
        <taxon>Strongylocentrotidae</taxon>
        <taxon>Strongylocentrotus</taxon>
    </lineage>
</organism>
<dbReference type="PANTHER" id="PTHR11538:SF41">
    <property type="entry name" value="PHENYLALANINE--TRNA LIGASE, MITOCHONDRIAL"/>
    <property type="match status" value="1"/>
</dbReference>
<dbReference type="PANTHER" id="PTHR11538">
    <property type="entry name" value="PHENYLALANYL-TRNA SYNTHETASE"/>
    <property type="match status" value="1"/>
</dbReference>
<comment type="similarity">
    <text evidence="2">Belongs to the class-II aminoacyl-tRNA synthetase family.</text>
</comment>
<sequence>MALRTWSYATRTLHLKPALHELSRRCRVRSLSSTSHLFTNSNSTQTTPQNPQVTIQGRTFARDDFTTVTPKIISRVGTNLHNQPNHPLCIIKEKIRDHFYRSFLNRRGNPLFSIYDHLSPVVTVQQNFDSVFVPKDHISRKKGDNYYINEEFMLRAHTSAHQHELVNAGLDAFLVVGDVYRRDEIDTSHYPVFHQMEGVKLFTHHELFAKCNNATNLSLFETGSTARTPDKQETHTMEAAKLLEFELKSIITSMAELLFGKDIQCRWIEAEFPFTHPSWELEIFFQGEWLEVLGCGIMEQKLLQSAGAGTSVGYAFGLGLERLAMILFDIPDIRLFWSTDNRFLAQFRDQDTNQVKFKPFSKYPPVIQDMSFWCPESDYESNDFYDLVRNVGGELVEQVAMIDEFTHPKTHRKSHCYRITYRSMERTLVREEVIQIHALIRETAERELRVEAR</sequence>
<keyword evidence="12" id="KW-0030">Aminoacyl-tRNA synthetase</keyword>
<comment type="subcellular location">
    <subcellularLocation>
        <location evidence="1">Mitochondrion matrix</location>
    </subcellularLocation>
</comment>
<dbReference type="GO" id="GO:0006432">
    <property type="term" value="P:phenylalanyl-tRNA aminoacylation"/>
    <property type="evidence" value="ECO:0000318"/>
    <property type="project" value="GO_Central"/>
</dbReference>
<evidence type="ECO:0000256" key="2">
    <source>
        <dbReference type="ARBA" id="ARBA00008226"/>
    </source>
</evidence>
<dbReference type="InterPro" id="IPR036690">
    <property type="entry name" value="Fdx_antiC-bd_sf"/>
</dbReference>
<dbReference type="InterPro" id="IPR005121">
    <property type="entry name" value="Fdx_antiC-bd"/>
</dbReference>
<dbReference type="SMART" id="SM00896">
    <property type="entry name" value="FDX-ACB"/>
    <property type="match status" value="1"/>
</dbReference>
<dbReference type="InterPro" id="IPR045864">
    <property type="entry name" value="aa-tRNA-synth_II/BPL/LPL"/>
</dbReference>
<dbReference type="AlphaFoldDB" id="A0A7M7TGP7"/>
<dbReference type="Pfam" id="PF03147">
    <property type="entry name" value="FDX-ACB"/>
    <property type="match status" value="1"/>
</dbReference>
<evidence type="ECO:0000256" key="13">
    <source>
        <dbReference type="ARBA" id="ARBA00031194"/>
    </source>
</evidence>
<feature type="domain" description="Aminoacyl-transfer RNA synthetases class-II family profile" evidence="17">
    <location>
        <begin position="91"/>
        <end position="359"/>
    </location>
</feature>
<protein>
    <recommendedName>
        <fullName evidence="16">Phenylalanine--tRNA ligase, mitochondrial</fullName>
        <ecNumber evidence="4">6.1.1.20</ecNumber>
    </recommendedName>
    <alternativeName>
        <fullName evidence="13">Phenylalanyl-tRNA synthetase</fullName>
    </alternativeName>
</protein>
<evidence type="ECO:0000256" key="8">
    <source>
        <dbReference type="ARBA" id="ARBA00022917"/>
    </source>
</evidence>
<dbReference type="InterPro" id="IPR002319">
    <property type="entry name" value="Phenylalanyl-tRNA_Synthase"/>
</dbReference>
<evidence type="ECO:0000259" key="18">
    <source>
        <dbReference type="PROSITE" id="PS51447"/>
    </source>
</evidence>
<dbReference type="FunFam" id="3.30.930.10:FF:000041">
    <property type="entry name" value="Phenylalanyl-tRNA synthetase 2, mitochondrial"/>
    <property type="match status" value="1"/>
</dbReference>
<dbReference type="SUPFAM" id="SSF54991">
    <property type="entry name" value="Anticodon-binding domain of PheRS"/>
    <property type="match status" value="1"/>
</dbReference>
<dbReference type="GO" id="GO:0004826">
    <property type="term" value="F:phenylalanine-tRNA ligase activity"/>
    <property type="evidence" value="ECO:0000318"/>
    <property type="project" value="GO_Central"/>
</dbReference>
<dbReference type="Gene3D" id="3.30.70.380">
    <property type="entry name" value="Ferrodoxin-fold anticodon-binding domain"/>
    <property type="match status" value="1"/>
</dbReference>
<dbReference type="RefSeq" id="XP_785848.1">
    <property type="nucleotide sequence ID" value="XM_780755.5"/>
</dbReference>
<dbReference type="OMA" id="PISHYPQ"/>
<evidence type="ECO:0000256" key="6">
    <source>
        <dbReference type="ARBA" id="ARBA00022741"/>
    </source>
</evidence>
<dbReference type="NCBIfam" id="TIGR00469">
    <property type="entry name" value="pheS_mito"/>
    <property type="match status" value="1"/>
</dbReference>
<evidence type="ECO:0000256" key="15">
    <source>
        <dbReference type="ARBA" id="ARBA00060211"/>
    </source>
</evidence>
<evidence type="ECO:0000259" key="17">
    <source>
        <dbReference type="PROSITE" id="PS50862"/>
    </source>
</evidence>
<dbReference type="OrthoDB" id="4457at2759"/>
<dbReference type="GO" id="GO:0005739">
    <property type="term" value="C:mitochondrion"/>
    <property type="evidence" value="ECO:0000318"/>
    <property type="project" value="GO_Central"/>
</dbReference>
<evidence type="ECO:0000256" key="7">
    <source>
        <dbReference type="ARBA" id="ARBA00022840"/>
    </source>
</evidence>
<keyword evidence="5" id="KW-0436">Ligase</keyword>
<dbReference type="InParanoid" id="A0A7M7TGP7"/>
<evidence type="ECO:0000256" key="9">
    <source>
        <dbReference type="ARBA" id="ARBA00022946"/>
    </source>
</evidence>
<dbReference type="SUPFAM" id="SSF55681">
    <property type="entry name" value="Class II aaRS and biotin synthetases"/>
    <property type="match status" value="1"/>
</dbReference>
<evidence type="ECO:0000313" key="19">
    <source>
        <dbReference type="EnsemblMetazoa" id="XP_785848"/>
    </source>
</evidence>
<dbReference type="Gene3D" id="3.30.930.10">
    <property type="entry name" value="Bira Bifunctional Protein, Domain 2"/>
    <property type="match status" value="1"/>
</dbReference>
<dbReference type="CTD" id="10667"/>